<keyword evidence="1" id="KW-1185">Reference proteome</keyword>
<proteinExistence type="predicted"/>
<name>A0A6P5WJP2_DURZI</name>
<dbReference type="OrthoDB" id="1377674at2759"/>
<dbReference type="GeneID" id="111275237"/>
<dbReference type="Gene3D" id="1.10.110.10">
    <property type="entry name" value="Plant lipid-transfer and hydrophobic proteins"/>
    <property type="match status" value="1"/>
</dbReference>
<protein>
    <submittedName>
        <fullName evidence="2">Uncharacterized protein LOC111275237</fullName>
    </submittedName>
</protein>
<dbReference type="SUPFAM" id="SSF47699">
    <property type="entry name" value="Bifunctional inhibitor/lipid-transfer protein/seed storage 2S albumin"/>
    <property type="match status" value="1"/>
</dbReference>
<evidence type="ECO:0000313" key="1">
    <source>
        <dbReference type="Proteomes" id="UP000515121"/>
    </source>
</evidence>
<dbReference type="InterPro" id="IPR036312">
    <property type="entry name" value="Bifun_inhib/LTP/seed_sf"/>
</dbReference>
<dbReference type="AlphaFoldDB" id="A0A6P5WJP2"/>
<sequence>MICHREQAITALVPCLPFLTDPTVPSPSVTCCLSVANVNAAASTTQSHRELYEYFESMAQITVSSLRKLNSFLVYVQFMYPCSLIPLSTARRNANEPRRGVCDAATKNKT</sequence>
<gene>
    <name evidence="2" type="primary">LOC111275237</name>
</gene>
<reference evidence="2" key="1">
    <citation type="submission" date="2025-08" db="UniProtKB">
        <authorList>
            <consortium name="RefSeq"/>
        </authorList>
    </citation>
    <scope>IDENTIFICATION</scope>
    <source>
        <tissue evidence="2">Fruit stalk</tissue>
    </source>
</reference>
<organism evidence="1 2">
    <name type="scientific">Durio zibethinus</name>
    <name type="common">Durian</name>
    <dbReference type="NCBI Taxonomy" id="66656"/>
    <lineage>
        <taxon>Eukaryota</taxon>
        <taxon>Viridiplantae</taxon>
        <taxon>Streptophyta</taxon>
        <taxon>Embryophyta</taxon>
        <taxon>Tracheophyta</taxon>
        <taxon>Spermatophyta</taxon>
        <taxon>Magnoliopsida</taxon>
        <taxon>eudicotyledons</taxon>
        <taxon>Gunneridae</taxon>
        <taxon>Pentapetalae</taxon>
        <taxon>rosids</taxon>
        <taxon>malvids</taxon>
        <taxon>Malvales</taxon>
        <taxon>Malvaceae</taxon>
        <taxon>Helicteroideae</taxon>
        <taxon>Durio</taxon>
    </lineage>
</organism>
<accession>A0A6P5WJP2</accession>
<dbReference type="RefSeq" id="XP_022716169.1">
    <property type="nucleotide sequence ID" value="XM_022860434.1"/>
</dbReference>
<evidence type="ECO:0000313" key="2">
    <source>
        <dbReference type="RefSeq" id="XP_022716169.1"/>
    </source>
</evidence>
<dbReference type="KEGG" id="dzi:111275237"/>
<dbReference type="Proteomes" id="UP000515121">
    <property type="component" value="Unplaced"/>
</dbReference>